<sequence length="1068" mass="122318">MKDKKRRRLYIHEPEAPSFVATTSTANRIRSVLIDAPVTTPAVEVDTSTPPTATFDYALGELNDTADVMENNQQTDSSGLVVKAKAKRYINSDVPLLTWKEGYRQQYLDTMLLLDGRGRHDESGCMQCGGESIYRCLDCHGYYMYCETCIVELHRCAPLHNLERWTDKDYFESCSLQSLGLRVQLGHSIVQSCPLVQRGHIDFVVIHTNGIHTINLDFCGCPHALDHHLQLLEVGWWPSSPLEPQTATTFPLLRLFHNLNLQGCLPATDFYRSLEQLHNGSGLNDPPDRLQQFMLTVREWRHIRMAKRAGRGINLPQGWESAPPGRRWLYGLILQEDANFKQKSRLRSSDNRDPALGPGWATFVAGDAYFDHLSKYIDPEEINHCVGFAALWSANTRRSKGLRATGIGSVSCARSDMFRPNGIGDLQKGERYANMDYIFLSSIIGTSLFLVTITYDIACQWYRNFFTRMAQLPTLLQLSSQVELRFRIPKFHLAAHKETCHAPFSLNYTKWVGRTDGEGVERMWSWLNKVSHSVSMMGHGGRQDTLDDFCNFWNWRKTVNLGDSLLKKMTLAIPQAAVHHQAFRAFTDGLREQHFAELLEWENQVRAWELDHNLPCPFDLPRDDLTMSDLKKEMAEEEHRRVQSGEAPPGDASPSSFIITGLDIEEAQQELLVTASKRDLTTVEATQLQRSRTALLKRIKKFRDTQNMYMPGLADYIKENSYEELTSSPELIELFLPSFFAPTQRDLICQQGLPDLEDRLRFAQATEALAHLRRQLRTRSFANSYKTRNVHSQGAYTRSRLLQNQIEVRIKAIRVQYDISRRTLLSLRGPGDWENTLRELRAEDVRGINERTLNDQEREEYRRARLLAGMSDEIVEGELHGMGTTSGQENIPTIAFNRSLALGEGRRTLSWIWYTVTDEELAGVGEVQACLRVEWVKARARAERWKEEVQLLEEEMRRAIAYCEWKVTYWVNATTTRNRPPDSTDFALFEGVRAYARRQASYERRRVVMWKQKWAAIRARAALVLSTQLGQGGSEQNDHAMVVAPPLVVELDPSDNEMEEDDMGDVEI</sequence>
<protein>
    <submittedName>
        <fullName evidence="1">Uncharacterized protein</fullName>
    </submittedName>
</protein>
<evidence type="ECO:0000313" key="1">
    <source>
        <dbReference type="EMBL" id="KAG9220164.1"/>
    </source>
</evidence>
<organism evidence="1 2">
    <name type="scientific">Pleurotus cornucopiae</name>
    <name type="common">Cornucopia mushroom</name>
    <dbReference type="NCBI Taxonomy" id="5321"/>
    <lineage>
        <taxon>Eukaryota</taxon>
        <taxon>Fungi</taxon>
        <taxon>Dikarya</taxon>
        <taxon>Basidiomycota</taxon>
        <taxon>Agaricomycotina</taxon>
        <taxon>Agaricomycetes</taxon>
        <taxon>Agaricomycetidae</taxon>
        <taxon>Agaricales</taxon>
        <taxon>Pleurotineae</taxon>
        <taxon>Pleurotaceae</taxon>
        <taxon>Pleurotus</taxon>
    </lineage>
</organism>
<proteinExistence type="predicted"/>
<dbReference type="Proteomes" id="UP000824881">
    <property type="component" value="Unassembled WGS sequence"/>
</dbReference>
<comment type="caution">
    <text evidence="1">The sequence shown here is derived from an EMBL/GenBank/DDBJ whole genome shotgun (WGS) entry which is preliminary data.</text>
</comment>
<evidence type="ECO:0000313" key="2">
    <source>
        <dbReference type="Proteomes" id="UP000824881"/>
    </source>
</evidence>
<reference evidence="1 2" key="1">
    <citation type="journal article" date="2021" name="Appl. Environ. Microbiol.">
        <title>Genetic linkage and physical mapping for an oyster mushroom Pleurotus cornucopiae and QTL analysis for the trait cap color.</title>
        <authorList>
            <person name="Zhang Y."/>
            <person name="Gao W."/>
            <person name="Sonnenberg A."/>
            <person name="Chen Q."/>
            <person name="Zhang J."/>
            <person name="Huang C."/>
        </authorList>
    </citation>
    <scope>NUCLEOTIDE SEQUENCE [LARGE SCALE GENOMIC DNA]</scope>
    <source>
        <strain evidence="1">CCMSSC00406</strain>
    </source>
</reference>
<keyword evidence="2" id="KW-1185">Reference proteome</keyword>
<dbReference type="EMBL" id="WQMT02000008">
    <property type="protein sequence ID" value="KAG9220164.1"/>
    <property type="molecule type" value="Genomic_DNA"/>
</dbReference>
<accession>A0ACB7IRL6</accession>
<name>A0ACB7IRL6_PLECO</name>
<gene>
    <name evidence="1" type="ORF">CCMSSC00406_0007141</name>
</gene>